<keyword evidence="2" id="KW-1185">Reference proteome</keyword>
<comment type="caution">
    <text evidence="1">The sequence shown here is derived from an EMBL/GenBank/DDBJ whole genome shotgun (WGS) entry which is preliminary data.</text>
</comment>
<protein>
    <submittedName>
        <fullName evidence="1">Uncharacterized protein</fullName>
    </submittedName>
</protein>
<evidence type="ECO:0000313" key="2">
    <source>
        <dbReference type="Proteomes" id="UP001175228"/>
    </source>
</evidence>
<name>A0AA39Q2M7_9AGAR</name>
<dbReference type="AlphaFoldDB" id="A0AA39Q2M7"/>
<dbReference type="EMBL" id="JAUEPU010000019">
    <property type="protein sequence ID" value="KAK0495097.1"/>
    <property type="molecule type" value="Genomic_DNA"/>
</dbReference>
<proteinExistence type="predicted"/>
<evidence type="ECO:0000313" key="1">
    <source>
        <dbReference type="EMBL" id="KAK0495097.1"/>
    </source>
</evidence>
<reference evidence="1" key="1">
    <citation type="submission" date="2023-06" db="EMBL/GenBank/DDBJ databases">
        <authorList>
            <consortium name="Lawrence Berkeley National Laboratory"/>
            <person name="Ahrendt S."/>
            <person name="Sahu N."/>
            <person name="Indic B."/>
            <person name="Wong-Bajracharya J."/>
            <person name="Merenyi Z."/>
            <person name="Ke H.-M."/>
            <person name="Monk M."/>
            <person name="Kocsube S."/>
            <person name="Drula E."/>
            <person name="Lipzen A."/>
            <person name="Balint B."/>
            <person name="Henrissat B."/>
            <person name="Andreopoulos B."/>
            <person name="Martin F.M."/>
            <person name="Harder C.B."/>
            <person name="Rigling D."/>
            <person name="Ford K.L."/>
            <person name="Foster G.D."/>
            <person name="Pangilinan J."/>
            <person name="Papanicolaou A."/>
            <person name="Barry K."/>
            <person name="LaButti K."/>
            <person name="Viragh M."/>
            <person name="Koriabine M."/>
            <person name="Yan M."/>
            <person name="Riley R."/>
            <person name="Champramary S."/>
            <person name="Plett K.L."/>
            <person name="Tsai I.J."/>
            <person name="Slot J."/>
            <person name="Sipos G."/>
            <person name="Plett J."/>
            <person name="Nagy L.G."/>
            <person name="Grigoriev I.V."/>
        </authorList>
    </citation>
    <scope>NUCLEOTIDE SEQUENCE</scope>
    <source>
        <strain evidence="1">HWK02</strain>
    </source>
</reference>
<organism evidence="1 2">
    <name type="scientific">Armillaria luteobubalina</name>
    <dbReference type="NCBI Taxonomy" id="153913"/>
    <lineage>
        <taxon>Eukaryota</taxon>
        <taxon>Fungi</taxon>
        <taxon>Dikarya</taxon>
        <taxon>Basidiomycota</taxon>
        <taxon>Agaricomycotina</taxon>
        <taxon>Agaricomycetes</taxon>
        <taxon>Agaricomycetidae</taxon>
        <taxon>Agaricales</taxon>
        <taxon>Marasmiineae</taxon>
        <taxon>Physalacriaceae</taxon>
        <taxon>Armillaria</taxon>
    </lineage>
</organism>
<accession>A0AA39Q2M7</accession>
<gene>
    <name evidence="1" type="ORF">EDD18DRAFT_1106929</name>
</gene>
<dbReference type="Proteomes" id="UP001175228">
    <property type="component" value="Unassembled WGS sequence"/>
</dbReference>
<sequence>MDEPRTGFRVTLERRRVHGVTEHAIFLECGGDQNYVSRVAWWDLWVICFEDFFSATAIDRNRDHKLLVKRVEKDVFHPDQLIQACTVYGMELTLSVLWVGRRLLTGYKGAAEISDLFDNVLASAPNQDFSMCTDSFLSGQITIPDSMTCNPSLQVIPPRYCLDLWFIPYLCLGNPIPVTEIQIIAGLLHWGLFGTLSVQLCASSFFMIV</sequence>